<comment type="similarity">
    <text evidence="1">Belongs to the cyclin family. Cyclin-like FAM58 subfamily.</text>
</comment>
<feature type="domain" description="Cyclin-like" evidence="6">
    <location>
        <begin position="60"/>
        <end position="158"/>
    </location>
</feature>
<reference evidence="7" key="2">
    <citation type="submission" date="2020-05" db="UniProtKB">
        <authorList>
            <consortium name="EnsemblMetazoa"/>
        </authorList>
    </citation>
    <scope>IDENTIFICATION</scope>
    <source>
        <strain evidence="7">FAR1</strain>
    </source>
</reference>
<evidence type="ECO:0000256" key="1">
    <source>
        <dbReference type="ARBA" id="ARBA00010390"/>
    </source>
</evidence>
<evidence type="ECO:0000256" key="4">
    <source>
        <dbReference type="ARBA" id="ARBA00032419"/>
    </source>
</evidence>
<dbReference type="InterPro" id="IPR048055">
    <property type="entry name" value="Cyclin-Q_first_cyclin_box"/>
</dbReference>
<evidence type="ECO:0000259" key="6">
    <source>
        <dbReference type="SMART" id="SM00385"/>
    </source>
</evidence>
<keyword evidence="3 5" id="KW-0195">Cyclin</keyword>
<dbReference type="CDD" id="cd20534">
    <property type="entry name" value="CYCLIN_CCNM_CCNQ_rpt1"/>
    <property type="match status" value="1"/>
</dbReference>
<protein>
    <recommendedName>
        <fullName evidence="2">Cyclin-Q</fullName>
    </recommendedName>
    <alternativeName>
        <fullName evidence="4">Cyclin-related protein FAM58A</fullName>
    </alternativeName>
</protein>
<accession>A0A182Q8V8</accession>
<dbReference type="EMBL" id="AXCN02000947">
    <property type="status" value="NOT_ANNOTATED_CDS"/>
    <property type="molecule type" value="Genomic_DNA"/>
</dbReference>
<dbReference type="SUPFAM" id="SSF47954">
    <property type="entry name" value="Cyclin-like"/>
    <property type="match status" value="2"/>
</dbReference>
<dbReference type="Proteomes" id="UP000075886">
    <property type="component" value="Unassembled WGS sequence"/>
</dbReference>
<dbReference type="STRING" id="69004.A0A182Q8V8"/>
<reference evidence="8" key="1">
    <citation type="submission" date="2014-01" db="EMBL/GenBank/DDBJ databases">
        <title>The Genome Sequence of Anopheles farauti FAR1 (V2).</title>
        <authorList>
            <consortium name="The Broad Institute Genomics Platform"/>
            <person name="Neafsey D.E."/>
            <person name="Besansky N."/>
            <person name="Howell P."/>
            <person name="Walton C."/>
            <person name="Young S.K."/>
            <person name="Zeng Q."/>
            <person name="Gargeya S."/>
            <person name="Fitzgerald M."/>
            <person name="Haas B."/>
            <person name="Abouelleil A."/>
            <person name="Allen A.W."/>
            <person name="Alvarado L."/>
            <person name="Arachchi H.M."/>
            <person name="Berlin A.M."/>
            <person name="Chapman S.B."/>
            <person name="Gainer-Dewar J."/>
            <person name="Goldberg J."/>
            <person name="Griggs A."/>
            <person name="Gujja S."/>
            <person name="Hansen M."/>
            <person name="Howarth C."/>
            <person name="Imamovic A."/>
            <person name="Ireland A."/>
            <person name="Larimer J."/>
            <person name="McCowan C."/>
            <person name="Murphy C."/>
            <person name="Pearson M."/>
            <person name="Poon T.W."/>
            <person name="Priest M."/>
            <person name="Roberts A."/>
            <person name="Saif S."/>
            <person name="Shea T."/>
            <person name="Sisk P."/>
            <person name="Sykes S."/>
            <person name="Wortman J."/>
            <person name="Nusbaum C."/>
            <person name="Birren B."/>
        </authorList>
    </citation>
    <scope>NUCLEOTIDE SEQUENCE [LARGE SCALE GENOMIC DNA]</scope>
    <source>
        <strain evidence="8">FAR1</strain>
    </source>
</reference>
<dbReference type="CDD" id="cd20535">
    <property type="entry name" value="CYCLIN_CCNM_CCNQ_rpt2"/>
    <property type="match status" value="1"/>
</dbReference>
<dbReference type="AlphaFoldDB" id="A0A182Q8V8"/>
<proteinExistence type="inferred from homology"/>
<dbReference type="PANTHER" id="PTHR10026">
    <property type="entry name" value="CYCLIN"/>
    <property type="match status" value="1"/>
</dbReference>
<evidence type="ECO:0000256" key="2">
    <source>
        <dbReference type="ARBA" id="ARBA00019501"/>
    </source>
</evidence>
<dbReference type="InterPro" id="IPR036915">
    <property type="entry name" value="Cyclin-like_sf"/>
</dbReference>
<dbReference type="InterPro" id="IPR048053">
    <property type="entry name" value="Cyclin-Q_second_cyclin_box"/>
</dbReference>
<dbReference type="InterPro" id="IPR006671">
    <property type="entry name" value="Cyclin_N"/>
</dbReference>
<dbReference type="Pfam" id="PF00134">
    <property type="entry name" value="Cyclin_N"/>
    <property type="match status" value="1"/>
</dbReference>
<dbReference type="VEuPathDB" id="VectorBase:AFAF005377"/>
<dbReference type="InterPro" id="IPR043198">
    <property type="entry name" value="Cyclin/Ssn8"/>
</dbReference>
<evidence type="ECO:0000256" key="5">
    <source>
        <dbReference type="RuleBase" id="RU000383"/>
    </source>
</evidence>
<dbReference type="InterPro" id="IPR013763">
    <property type="entry name" value="Cyclin-like_dom"/>
</dbReference>
<sequence>MNFAIVVCSSSSRNLKPVESIEVVGTMQVNNIALIAVSPKENRPIAVNYRSQVQKGMPARFIFECARKLEMKPLTSATAAILFHRFFRELNDTEYDPYMIACSCLYLAGKIKDDKVRKRDVINVAHNTINRGAPLLEPCDEYWSMWDSIVQAELFIARVLKFDMTIVHPHKYLLHFMKSLKDLFGAKKWHSMPVARAAASFLQDFHHSPKILDFKPAHTAVCCLALAFQVYGFQVPLMEESDEQSTQWYNVFCPELTRETHWEIMEHIMEVYDIESNIGEK</sequence>
<dbReference type="Gene3D" id="1.10.472.10">
    <property type="entry name" value="Cyclin-like"/>
    <property type="match status" value="2"/>
</dbReference>
<keyword evidence="8" id="KW-1185">Reference proteome</keyword>
<evidence type="ECO:0000313" key="8">
    <source>
        <dbReference type="Proteomes" id="UP000075886"/>
    </source>
</evidence>
<dbReference type="GO" id="GO:0006357">
    <property type="term" value="P:regulation of transcription by RNA polymerase II"/>
    <property type="evidence" value="ECO:0007669"/>
    <property type="project" value="InterPro"/>
</dbReference>
<name>A0A182Q8V8_9DIPT</name>
<dbReference type="SMART" id="SM00385">
    <property type="entry name" value="CYCLIN"/>
    <property type="match status" value="1"/>
</dbReference>
<organism evidence="7 8">
    <name type="scientific">Anopheles farauti</name>
    <dbReference type="NCBI Taxonomy" id="69004"/>
    <lineage>
        <taxon>Eukaryota</taxon>
        <taxon>Metazoa</taxon>
        <taxon>Ecdysozoa</taxon>
        <taxon>Arthropoda</taxon>
        <taxon>Hexapoda</taxon>
        <taxon>Insecta</taxon>
        <taxon>Pterygota</taxon>
        <taxon>Neoptera</taxon>
        <taxon>Endopterygota</taxon>
        <taxon>Diptera</taxon>
        <taxon>Nematocera</taxon>
        <taxon>Culicoidea</taxon>
        <taxon>Culicidae</taxon>
        <taxon>Anophelinae</taxon>
        <taxon>Anopheles</taxon>
    </lineage>
</organism>
<dbReference type="GO" id="GO:0016538">
    <property type="term" value="F:cyclin-dependent protein serine/threonine kinase regulator activity"/>
    <property type="evidence" value="ECO:0007669"/>
    <property type="project" value="InterPro"/>
</dbReference>
<evidence type="ECO:0000313" key="7">
    <source>
        <dbReference type="EnsemblMetazoa" id="AFAF005377-PA"/>
    </source>
</evidence>
<dbReference type="EnsemblMetazoa" id="AFAF005377-RA">
    <property type="protein sequence ID" value="AFAF005377-PA"/>
    <property type="gene ID" value="AFAF005377"/>
</dbReference>
<evidence type="ECO:0000256" key="3">
    <source>
        <dbReference type="ARBA" id="ARBA00023127"/>
    </source>
</evidence>